<feature type="transmembrane region" description="Helical" evidence="8">
    <location>
        <begin position="47"/>
        <end position="67"/>
    </location>
</feature>
<feature type="transmembrane region" description="Helical" evidence="8">
    <location>
        <begin position="184"/>
        <end position="203"/>
    </location>
</feature>
<feature type="transmembrane region" description="Helical" evidence="8">
    <location>
        <begin position="581"/>
        <end position="608"/>
    </location>
</feature>
<dbReference type="Proteomes" id="UP001158576">
    <property type="component" value="Chromosome PAR"/>
</dbReference>
<protein>
    <submittedName>
        <fullName evidence="9">Oidioi.mRNA.OKI2018_I69.PAR.g12762.t1.cds</fullName>
    </submittedName>
</protein>
<evidence type="ECO:0000256" key="5">
    <source>
        <dbReference type="ARBA" id="ARBA00023136"/>
    </source>
</evidence>
<dbReference type="Gene3D" id="1.20.1250.20">
    <property type="entry name" value="MFS general substrate transporter like domains"/>
    <property type="match status" value="2"/>
</dbReference>
<evidence type="ECO:0000313" key="10">
    <source>
        <dbReference type="Proteomes" id="UP001158576"/>
    </source>
</evidence>
<evidence type="ECO:0000256" key="8">
    <source>
        <dbReference type="SAM" id="Phobius"/>
    </source>
</evidence>
<evidence type="ECO:0000256" key="4">
    <source>
        <dbReference type="ARBA" id="ARBA00022989"/>
    </source>
</evidence>
<feature type="transmembrane region" description="Helical" evidence="8">
    <location>
        <begin position="429"/>
        <end position="450"/>
    </location>
</feature>
<comment type="subcellular location">
    <subcellularLocation>
        <location evidence="1">Membrane</location>
        <topology evidence="1">Multi-pass membrane protein</topology>
    </subcellularLocation>
</comment>
<feature type="region of interest" description="Disordered" evidence="7">
    <location>
        <begin position="307"/>
        <end position="337"/>
    </location>
</feature>
<dbReference type="SUPFAM" id="SSF103473">
    <property type="entry name" value="MFS general substrate transporter"/>
    <property type="match status" value="1"/>
</dbReference>
<name>A0ABN7S9A5_OIKDI</name>
<evidence type="ECO:0000313" key="9">
    <source>
        <dbReference type="EMBL" id="CAG5090907.1"/>
    </source>
</evidence>
<dbReference type="PANTHER" id="PTHR19432:SF7">
    <property type="entry name" value="SOLUTE CARRIER FAMILY 45 MEMBER 4"/>
    <property type="match status" value="1"/>
</dbReference>
<keyword evidence="2" id="KW-0813">Transport</keyword>
<keyword evidence="5 8" id="KW-0472">Membrane</keyword>
<evidence type="ECO:0000256" key="1">
    <source>
        <dbReference type="ARBA" id="ARBA00004141"/>
    </source>
</evidence>
<feature type="transmembrane region" description="Helical" evidence="8">
    <location>
        <begin position="512"/>
        <end position="532"/>
    </location>
</feature>
<sequence length="646" mass="72313">MQHEVPKKKLYQHAALMAGREFCYSIELVSVTPILRKLGVTDEGTSWVWIISPILGLTIGPWIGSWSDRCQSKLGRRRPFILALSVLAMIGMTLLSFAVEIGDLFDGMEQRNLIGLIVAITGSQLMDWGLDSTETPAKAYTLDCIQNLADQDSALNIQTLFIGVGGGIGYLCAGIFGMDGNQKLYFLALAFFAVSLFSTMISFKERRYRPKKNLPKIPPLESNSDPTATILRDRAISAVKFSDDTKFASKMKRVKAELTSGGKVTNVTHSEGFIHRSQYIRPITMARGFVMSTTRWTSGSVYRLNDTNSMPGGLDKDDWSDPEFDLSEDESDSDDSRTDGFMIIQQKLLNKSTSDDDKLSCTTSTPCLAQDVVAYEQELNNNVSSILEVTPPIGAKKKKKEKKKKPILVEQEITFRNMMRSIYNMPIELATLCLCDLFNWIMILTIIIYYTDVFGFVVYEGNVDEPENSTDYQNYKEGFTMGCYGLVVYSISMSIFSALIERYDMFNRLGMKFMYVLVYTLIAISSFVMFLYPLKFVILSLTFVIGSGFAVLYTLPFQILSRYFQSKTYLRKSPPGTKRSYGLDCAILISQTYLGQLIMSLIAGPIIAAYSSPSVIFLICSICAVCGAFVSGFLVHYQVKEPTSLK</sequence>
<organism evidence="9 10">
    <name type="scientific">Oikopleura dioica</name>
    <name type="common">Tunicate</name>
    <dbReference type="NCBI Taxonomy" id="34765"/>
    <lineage>
        <taxon>Eukaryota</taxon>
        <taxon>Metazoa</taxon>
        <taxon>Chordata</taxon>
        <taxon>Tunicata</taxon>
        <taxon>Appendicularia</taxon>
        <taxon>Copelata</taxon>
        <taxon>Oikopleuridae</taxon>
        <taxon>Oikopleura</taxon>
    </lineage>
</organism>
<gene>
    <name evidence="9" type="ORF">OKIOD_LOCUS4320</name>
</gene>
<feature type="transmembrane region" description="Helical" evidence="8">
    <location>
        <begin position="479"/>
        <end position="500"/>
    </location>
</feature>
<dbReference type="InterPro" id="IPR011701">
    <property type="entry name" value="MFS"/>
</dbReference>
<reference evidence="9 10" key="1">
    <citation type="submission" date="2021-04" db="EMBL/GenBank/DDBJ databases">
        <authorList>
            <person name="Bliznina A."/>
        </authorList>
    </citation>
    <scope>NUCLEOTIDE SEQUENCE [LARGE SCALE GENOMIC DNA]</scope>
</reference>
<evidence type="ECO:0000256" key="3">
    <source>
        <dbReference type="ARBA" id="ARBA00022692"/>
    </source>
</evidence>
<evidence type="ECO:0000256" key="2">
    <source>
        <dbReference type="ARBA" id="ARBA00022448"/>
    </source>
</evidence>
<comment type="similarity">
    <text evidence="6">Belongs to the glycoside-pentoside-hexuronide (GPH) cation symporter transporter (TC 2.A.2) family.</text>
</comment>
<feature type="compositionally biased region" description="Acidic residues" evidence="7">
    <location>
        <begin position="320"/>
        <end position="333"/>
    </location>
</feature>
<feature type="transmembrane region" description="Helical" evidence="8">
    <location>
        <begin position="79"/>
        <end position="101"/>
    </location>
</feature>
<evidence type="ECO:0000256" key="7">
    <source>
        <dbReference type="SAM" id="MobiDB-lite"/>
    </source>
</evidence>
<keyword evidence="10" id="KW-1185">Reference proteome</keyword>
<keyword evidence="3 8" id="KW-0812">Transmembrane</keyword>
<dbReference type="Pfam" id="PF07690">
    <property type="entry name" value="MFS_1"/>
    <property type="match status" value="1"/>
</dbReference>
<dbReference type="InterPro" id="IPR036259">
    <property type="entry name" value="MFS_trans_sf"/>
</dbReference>
<feature type="transmembrane region" description="Helical" evidence="8">
    <location>
        <begin position="538"/>
        <end position="560"/>
    </location>
</feature>
<evidence type="ECO:0000256" key="6">
    <source>
        <dbReference type="ARBA" id="ARBA00038193"/>
    </source>
</evidence>
<dbReference type="EMBL" id="OU015568">
    <property type="protein sequence ID" value="CAG5090907.1"/>
    <property type="molecule type" value="Genomic_DNA"/>
</dbReference>
<keyword evidence="4 8" id="KW-1133">Transmembrane helix</keyword>
<accession>A0ABN7S9A5</accession>
<dbReference type="PANTHER" id="PTHR19432">
    <property type="entry name" value="SUGAR TRANSPORTER"/>
    <property type="match status" value="1"/>
</dbReference>
<feature type="transmembrane region" description="Helical" evidence="8">
    <location>
        <begin position="614"/>
        <end position="637"/>
    </location>
</feature>
<proteinExistence type="inferred from homology"/>